<dbReference type="AlphaFoldDB" id="A0A6M5YEQ7"/>
<dbReference type="GO" id="GO:0000155">
    <property type="term" value="F:phosphorelay sensor kinase activity"/>
    <property type="evidence" value="ECO:0007669"/>
    <property type="project" value="InterPro"/>
</dbReference>
<reference evidence="7 8" key="1">
    <citation type="submission" date="2020-05" db="EMBL/GenBank/DDBJ databases">
        <title>Genome sequencing of Spirosoma sp. TS118.</title>
        <authorList>
            <person name="Lee J.-H."/>
            <person name="Jeong S."/>
            <person name="Zhao L."/>
            <person name="Jung J.-H."/>
            <person name="Kim M.-K."/>
            <person name="Lim S."/>
        </authorList>
    </citation>
    <scope>NUCLEOTIDE SEQUENCE [LARGE SCALE GENOMIC DNA]</scope>
    <source>
        <strain evidence="7 8">TS118</strain>
    </source>
</reference>
<dbReference type="PROSITE" id="PS50109">
    <property type="entry name" value="HIS_KIN"/>
    <property type="match status" value="1"/>
</dbReference>
<dbReference type="InterPro" id="IPR000014">
    <property type="entry name" value="PAS"/>
</dbReference>
<evidence type="ECO:0000256" key="1">
    <source>
        <dbReference type="ARBA" id="ARBA00000085"/>
    </source>
</evidence>
<feature type="domain" description="Histidine kinase" evidence="6">
    <location>
        <begin position="543"/>
        <end position="768"/>
    </location>
</feature>
<dbReference type="InterPro" id="IPR013656">
    <property type="entry name" value="PAS_4"/>
</dbReference>
<dbReference type="FunFam" id="3.30.565.10:FF:000006">
    <property type="entry name" value="Sensor histidine kinase WalK"/>
    <property type="match status" value="1"/>
</dbReference>
<dbReference type="SUPFAM" id="SSF55785">
    <property type="entry name" value="PYP-like sensor domain (PAS domain)"/>
    <property type="match status" value="4"/>
</dbReference>
<accession>A0A6M5YEQ7</accession>
<dbReference type="SUPFAM" id="SSF55874">
    <property type="entry name" value="ATPase domain of HSP90 chaperone/DNA topoisomerase II/histidine kinase"/>
    <property type="match status" value="1"/>
</dbReference>
<name>A0A6M5YEQ7_9BACT</name>
<dbReference type="NCBIfam" id="TIGR00229">
    <property type="entry name" value="sensory_box"/>
    <property type="match status" value="1"/>
</dbReference>
<dbReference type="CDD" id="cd00082">
    <property type="entry name" value="HisKA"/>
    <property type="match status" value="1"/>
</dbReference>
<evidence type="ECO:0000256" key="2">
    <source>
        <dbReference type="ARBA" id="ARBA00012438"/>
    </source>
</evidence>
<evidence type="ECO:0000256" key="3">
    <source>
        <dbReference type="ARBA" id="ARBA00022553"/>
    </source>
</evidence>
<keyword evidence="5" id="KW-0418">Kinase</keyword>
<dbReference type="PRINTS" id="PR00344">
    <property type="entry name" value="BCTRLSENSOR"/>
</dbReference>
<dbReference type="InterPro" id="IPR036097">
    <property type="entry name" value="HisK_dim/P_sf"/>
</dbReference>
<protein>
    <recommendedName>
        <fullName evidence="2">histidine kinase</fullName>
        <ecNumber evidence="2">2.7.13.3</ecNumber>
    </recommendedName>
</protein>
<sequence>MSEQNIAVSPNTTRPDATAHMLQSMIDVSNSVIAYWETVRDNGRVTDFVCRLANQAMYDLVRRSADQVLGHIMTELFPSVKEIGLFDQYAQVVETGQPQEFEFHYQADGYQNWYLYTSKPLGEGVVLSFVDITSRKQNEAQQQKQADQLQFVMNSALTAISLYSILRDPLTGRVVDLRYELLNQMAERMTGRKATDLVGRTMLDVFPGIQASGVWMRYQELAESGVPLRYQNHYTYDGYDLWYEVQGVRRDDYIVLSFLDITELKTAQAEQQQQADEFRQILDNALTAISLFEAIRDEKGQIVDFVYKSFNQTSELMTGRKAEEIIGHRMLELFPGVQTSGVFDRWVKLMETGGSVRFQDYFAEDGFDFWFDTQAVKWHDGFIQSYIDITSIKQAELDKQRHADLLTSLLAVSPVAFAHYEAIRNDAGLIVDFRFRLANQAAADIVSLSVDEVLARTATEINPDLPNSEVFNHYVTVVQTGQPMQFERFLRNRWFQVSLVKFDDGFVSAFVDISQSHLYQEQLEGLNAELRRSNDNLQQFAYVASHDLQEPLRKIQAFGDLVVSQYGPSLDENGRNLISRMQNAAGRMSVLIRDLLTYSRLSIMQEPFGPVSLADLVNDVLDDLELTLEQTGARVDVGPLPKLTGDQSQLRQLFQNLLANALKFRKTDTPPVVTISSRQVSGAELPPVLTTSKRMYYEIRVSDNGIGFDPQYKERIFGVFQRLHNRSQYEGTGVGLAICRRMVENHGGYITGEGRPGEGATFLVYLPA</sequence>
<dbReference type="InterPro" id="IPR052162">
    <property type="entry name" value="Sensor_kinase/Photoreceptor"/>
</dbReference>
<dbReference type="SUPFAM" id="SSF47384">
    <property type="entry name" value="Homodimeric domain of signal transducing histidine kinase"/>
    <property type="match status" value="1"/>
</dbReference>
<evidence type="ECO:0000256" key="4">
    <source>
        <dbReference type="ARBA" id="ARBA00022679"/>
    </source>
</evidence>
<dbReference type="PANTHER" id="PTHR43304:SF1">
    <property type="entry name" value="PAC DOMAIN-CONTAINING PROTEIN"/>
    <property type="match status" value="1"/>
</dbReference>
<dbReference type="Gene3D" id="1.10.287.130">
    <property type="match status" value="1"/>
</dbReference>
<proteinExistence type="predicted"/>
<dbReference type="Gene3D" id="3.30.450.20">
    <property type="entry name" value="PAS domain"/>
    <property type="match status" value="4"/>
</dbReference>
<dbReference type="EC" id="2.7.13.3" evidence="2"/>
<evidence type="ECO:0000256" key="5">
    <source>
        <dbReference type="ARBA" id="ARBA00022777"/>
    </source>
</evidence>
<dbReference type="SMART" id="SM00387">
    <property type="entry name" value="HATPase_c"/>
    <property type="match status" value="1"/>
</dbReference>
<dbReference type="Gene3D" id="3.30.565.10">
    <property type="entry name" value="Histidine kinase-like ATPase, C-terminal domain"/>
    <property type="match status" value="1"/>
</dbReference>
<gene>
    <name evidence="7" type="ORF">HNV11_21460</name>
</gene>
<dbReference type="PANTHER" id="PTHR43304">
    <property type="entry name" value="PHYTOCHROME-LIKE PROTEIN CPH1"/>
    <property type="match status" value="1"/>
</dbReference>
<dbReference type="Pfam" id="PF08448">
    <property type="entry name" value="PAS_4"/>
    <property type="match status" value="4"/>
</dbReference>
<comment type="catalytic activity">
    <reaction evidence="1">
        <text>ATP + protein L-histidine = ADP + protein N-phospho-L-histidine.</text>
        <dbReference type="EC" id="2.7.13.3"/>
    </reaction>
</comment>
<dbReference type="InterPro" id="IPR004358">
    <property type="entry name" value="Sig_transdc_His_kin-like_C"/>
</dbReference>
<dbReference type="Pfam" id="PF02518">
    <property type="entry name" value="HATPase_c"/>
    <property type="match status" value="1"/>
</dbReference>
<organism evidence="7 8">
    <name type="scientific">Spirosoma taeanense</name>
    <dbReference type="NCBI Taxonomy" id="2735870"/>
    <lineage>
        <taxon>Bacteria</taxon>
        <taxon>Pseudomonadati</taxon>
        <taxon>Bacteroidota</taxon>
        <taxon>Cytophagia</taxon>
        <taxon>Cytophagales</taxon>
        <taxon>Cytophagaceae</taxon>
        <taxon>Spirosoma</taxon>
    </lineage>
</organism>
<keyword evidence="8" id="KW-1185">Reference proteome</keyword>
<evidence type="ECO:0000313" key="8">
    <source>
        <dbReference type="Proteomes" id="UP000502756"/>
    </source>
</evidence>
<dbReference type="SMART" id="SM00388">
    <property type="entry name" value="HisKA"/>
    <property type="match status" value="1"/>
</dbReference>
<dbReference type="Proteomes" id="UP000502756">
    <property type="component" value="Chromosome"/>
</dbReference>
<evidence type="ECO:0000313" key="7">
    <source>
        <dbReference type="EMBL" id="QJW91763.1"/>
    </source>
</evidence>
<dbReference type="KEGG" id="stae:HNV11_21460"/>
<dbReference type="InterPro" id="IPR035965">
    <property type="entry name" value="PAS-like_dom_sf"/>
</dbReference>
<dbReference type="SMART" id="SM00091">
    <property type="entry name" value="PAS"/>
    <property type="match status" value="3"/>
</dbReference>
<dbReference type="InterPro" id="IPR003594">
    <property type="entry name" value="HATPase_dom"/>
</dbReference>
<dbReference type="CDD" id="cd00130">
    <property type="entry name" value="PAS"/>
    <property type="match status" value="2"/>
</dbReference>
<dbReference type="InterPro" id="IPR005467">
    <property type="entry name" value="His_kinase_dom"/>
</dbReference>
<evidence type="ECO:0000259" key="6">
    <source>
        <dbReference type="PROSITE" id="PS50109"/>
    </source>
</evidence>
<dbReference type="InterPro" id="IPR036890">
    <property type="entry name" value="HATPase_C_sf"/>
</dbReference>
<keyword evidence="3" id="KW-0597">Phosphoprotein</keyword>
<dbReference type="RefSeq" id="WP_171741617.1">
    <property type="nucleotide sequence ID" value="NZ_CP053435.1"/>
</dbReference>
<dbReference type="Pfam" id="PF00512">
    <property type="entry name" value="HisKA"/>
    <property type="match status" value="1"/>
</dbReference>
<dbReference type="InterPro" id="IPR003661">
    <property type="entry name" value="HisK_dim/P_dom"/>
</dbReference>
<dbReference type="EMBL" id="CP053435">
    <property type="protein sequence ID" value="QJW91763.1"/>
    <property type="molecule type" value="Genomic_DNA"/>
</dbReference>
<keyword evidence="4" id="KW-0808">Transferase</keyword>